<organism evidence="1">
    <name type="scientific">uncultured Desulfovibrio sp</name>
    <dbReference type="NCBI Taxonomy" id="167968"/>
    <lineage>
        <taxon>Bacteria</taxon>
        <taxon>Pseudomonadati</taxon>
        <taxon>Thermodesulfobacteriota</taxon>
        <taxon>Desulfovibrionia</taxon>
        <taxon>Desulfovibrionales</taxon>
        <taxon>Desulfovibrionaceae</taxon>
        <taxon>Desulfovibrio</taxon>
        <taxon>environmental samples</taxon>
    </lineage>
</organism>
<proteinExistence type="predicted"/>
<dbReference type="AlphaFoldDB" id="A0A212KA15"/>
<evidence type="ECO:0000313" key="1">
    <source>
        <dbReference type="EMBL" id="SBW08506.1"/>
    </source>
</evidence>
<dbReference type="EMBL" id="FLUP01000001">
    <property type="protein sequence ID" value="SBW08506.1"/>
    <property type="molecule type" value="Genomic_DNA"/>
</dbReference>
<protein>
    <submittedName>
        <fullName evidence="1">Uncharacterized protein</fullName>
    </submittedName>
</protein>
<accession>A0A212KA15</accession>
<gene>
    <name evidence="1" type="ORF">KM92DES2_12505</name>
</gene>
<name>A0A212KA15_9BACT</name>
<reference evidence="1" key="1">
    <citation type="submission" date="2016-04" db="EMBL/GenBank/DDBJ databases">
        <authorList>
            <person name="Evans L.H."/>
            <person name="Alamgir A."/>
            <person name="Owens N."/>
            <person name="Weber N.D."/>
            <person name="Virtaneva K."/>
            <person name="Barbian K."/>
            <person name="Babar A."/>
            <person name="Rosenke K."/>
        </authorList>
    </citation>
    <scope>NUCLEOTIDE SEQUENCE</scope>
    <source>
        <strain evidence="1">92-2</strain>
    </source>
</reference>
<sequence>MSCISGSSADSMKKEVANAEICSGDVTVLSQCRRMVAAVGQRVVSTAGGLRCAEVWQQNAGMAVAAATLPAGSC</sequence>